<evidence type="ECO:0000313" key="2">
    <source>
        <dbReference type="Proteomes" id="UP001139353"/>
    </source>
</evidence>
<dbReference type="PANTHER" id="PTHR10443">
    <property type="entry name" value="MICROSOMAL DIPEPTIDASE"/>
    <property type="match status" value="1"/>
</dbReference>
<evidence type="ECO:0000313" key="1">
    <source>
        <dbReference type="EMBL" id="MCK9688629.1"/>
    </source>
</evidence>
<dbReference type="Proteomes" id="UP001139353">
    <property type="component" value="Unassembled WGS sequence"/>
</dbReference>
<dbReference type="RefSeq" id="WP_275684674.1">
    <property type="nucleotide sequence ID" value="NZ_JAJLJH010000009.1"/>
</dbReference>
<gene>
    <name evidence="1" type="ORF">LPC04_23205</name>
</gene>
<accession>A0A9X1YL91</accession>
<dbReference type="InterPro" id="IPR008257">
    <property type="entry name" value="Pept_M19"/>
</dbReference>
<protein>
    <submittedName>
        <fullName evidence="1">Dipeptidase</fullName>
    </submittedName>
</protein>
<reference evidence="1" key="1">
    <citation type="submission" date="2021-11" db="EMBL/GenBank/DDBJ databases">
        <title>BS-T2-15 a new species belonging to the Comamonadaceae family isolated from the soil of a French oak forest.</title>
        <authorList>
            <person name="Mieszkin S."/>
            <person name="Alain K."/>
        </authorList>
    </citation>
    <scope>NUCLEOTIDE SEQUENCE</scope>
    <source>
        <strain evidence="1">BS-T2-15</strain>
    </source>
</reference>
<dbReference type="GO" id="GO:0070573">
    <property type="term" value="F:metallodipeptidase activity"/>
    <property type="evidence" value="ECO:0007669"/>
    <property type="project" value="InterPro"/>
</dbReference>
<organism evidence="1 2">
    <name type="scientific">Scleromatobacter humisilvae</name>
    <dbReference type="NCBI Taxonomy" id="2897159"/>
    <lineage>
        <taxon>Bacteria</taxon>
        <taxon>Pseudomonadati</taxon>
        <taxon>Pseudomonadota</taxon>
        <taxon>Betaproteobacteria</taxon>
        <taxon>Burkholderiales</taxon>
        <taxon>Sphaerotilaceae</taxon>
        <taxon>Scleromatobacter</taxon>
    </lineage>
</organism>
<dbReference type="AlphaFoldDB" id="A0A9X1YL91"/>
<sequence>MNDYTPLVWDNHACLPLRPHDLAFLPELERHRAAGTHVVMVNVGYGQDGIEQHVRMLATFRAWIAAHADRFRLIESVDDISRARAAGQLAIGFDIEGANAIDDQLSLVGLYRDLGVRWMLLAYNRNNRAAGGCQDEDAGLTDFGRRLLEELAAQGVVACCSHTGYRTAREAIDASPTPVIFSHSNPRALADHPRNIPDDLIVACAARGGVIGINGIGLFLGDNDASPARMARAAAYVADLVGPQHVGIGLDFMHDSSEIDATIAAHPEQFPPELGYGTGMAFMAPEGIPEVARELRALGMSADDVACVLGGNWLRIARQVWKR</sequence>
<dbReference type="GO" id="GO:0006508">
    <property type="term" value="P:proteolysis"/>
    <property type="evidence" value="ECO:0007669"/>
    <property type="project" value="InterPro"/>
</dbReference>
<comment type="caution">
    <text evidence="1">The sequence shown here is derived from an EMBL/GenBank/DDBJ whole genome shotgun (WGS) entry which is preliminary data.</text>
</comment>
<keyword evidence="2" id="KW-1185">Reference proteome</keyword>
<proteinExistence type="predicted"/>
<dbReference type="EMBL" id="JAJLJH010000009">
    <property type="protein sequence ID" value="MCK9688629.1"/>
    <property type="molecule type" value="Genomic_DNA"/>
</dbReference>
<dbReference type="PANTHER" id="PTHR10443:SF12">
    <property type="entry name" value="DIPEPTIDASE"/>
    <property type="match status" value="1"/>
</dbReference>
<dbReference type="Gene3D" id="3.20.20.140">
    <property type="entry name" value="Metal-dependent hydrolases"/>
    <property type="match status" value="1"/>
</dbReference>
<dbReference type="PROSITE" id="PS51365">
    <property type="entry name" value="RENAL_DIPEPTIDASE_2"/>
    <property type="match status" value="1"/>
</dbReference>
<dbReference type="Pfam" id="PF01244">
    <property type="entry name" value="Peptidase_M19"/>
    <property type="match status" value="1"/>
</dbReference>
<dbReference type="InterPro" id="IPR032466">
    <property type="entry name" value="Metal_Hydrolase"/>
</dbReference>
<name>A0A9X1YL91_9BURK</name>
<dbReference type="SUPFAM" id="SSF51556">
    <property type="entry name" value="Metallo-dependent hydrolases"/>
    <property type="match status" value="1"/>
</dbReference>